<dbReference type="InterPro" id="IPR049386">
    <property type="entry name" value="FCSD_central"/>
</dbReference>
<dbReference type="Pfam" id="PF07992">
    <property type="entry name" value="Pyr_redox_2"/>
    <property type="match status" value="1"/>
</dbReference>
<name>F9UED5_9GAMM</name>
<dbReference type="RefSeq" id="WP_007194160.1">
    <property type="nucleotide sequence ID" value="NZ_AFWV01000011.1"/>
</dbReference>
<dbReference type="PATRIC" id="fig|768671.3.peg.3474"/>
<accession>F9UED5</accession>
<dbReference type="AlphaFoldDB" id="F9UED5"/>
<proteinExistence type="predicted"/>
<gene>
    <name evidence="7" type="ORF">ThimaDRAFT_3288</name>
</gene>
<dbReference type="GO" id="GO:0050660">
    <property type="term" value="F:flavin adenine dinucleotide binding"/>
    <property type="evidence" value="ECO:0007669"/>
    <property type="project" value="InterPro"/>
</dbReference>
<evidence type="ECO:0000256" key="3">
    <source>
        <dbReference type="ARBA" id="ARBA00022827"/>
    </source>
</evidence>
<dbReference type="PROSITE" id="PS51318">
    <property type="entry name" value="TAT"/>
    <property type="match status" value="1"/>
</dbReference>
<dbReference type="GO" id="GO:0016491">
    <property type="term" value="F:oxidoreductase activity"/>
    <property type="evidence" value="ECO:0007669"/>
    <property type="project" value="InterPro"/>
</dbReference>
<dbReference type="InterPro" id="IPR023753">
    <property type="entry name" value="FAD/NAD-binding_dom"/>
</dbReference>
<dbReference type="Pfam" id="PF09242">
    <property type="entry name" value="FCSD-flav_bind"/>
    <property type="match status" value="1"/>
</dbReference>
<dbReference type="SUPFAM" id="SSF51905">
    <property type="entry name" value="FAD/NAD(P)-binding domain"/>
    <property type="match status" value="2"/>
</dbReference>
<feature type="domain" description="FAD/NAD(P)-binding" evidence="4">
    <location>
        <begin position="33"/>
        <end position="148"/>
    </location>
</feature>
<dbReference type="InterPro" id="IPR006311">
    <property type="entry name" value="TAT_signal"/>
</dbReference>
<dbReference type="Gene3D" id="3.90.760.10">
    <property type="entry name" value="Flavocytochrome c sulphide dehydrogenase, flavin-binding domain"/>
    <property type="match status" value="1"/>
</dbReference>
<evidence type="ECO:0000256" key="2">
    <source>
        <dbReference type="ARBA" id="ARBA00022729"/>
    </source>
</evidence>
<dbReference type="PANTHER" id="PTHR43755:SF1">
    <property type="entry name" value="FAD-DEPENDENT PYRIDINE NUCLEOTIDE-DISULPHIDE OXIDOREDUCTASE"/>
    <property type="match status" value="1"/>
</dbReference>
<dbReference type="Gene3D" id="3.50.50.60">
    <property type="entry name" value="FAD/NAD(P)-binding domain"/>
    <property type="match status" value="2"/>
</dbReference>
<dbReference type="NCBIfam" id="TIGR01409">
    <property type="entry name" value="TAT_signal_seq"/>
    <property type="match status" value="1"/>
</dbReference>
<keyword evidence="3" id="KW-0274">FAD</keyword>
<dbReference type="InterPro" id="IPR036188">
    <property type="entry name" value="FAD/NAD-bd_sf"/>
</dbReference>
<dbReference type="Proteomes" id="UP000005459">
    <property type="component" value="Unassembled WGS sequence"/>
</dbReference>
<dbReference type="InterPro" id="IPR016156">
    <property type="entry name" value="FAD/NAD-linked_Rdtase_dimer_sf"/>
</dbReference>
<dbReference type="InterPro" id="IPR015323">
    <property type="entry name" value="FlavoCytC_S_DH_flav-bd"/>
</dbReference>
<feature type="domain" description="Sulfide dehydrogenase [flavocytochrome c] flavoprotein chain central" evidence="6">
    <location>
        <begin position="163"/>
        <end position="283"/>
    </location>
</feature>
<protein>
    <submittedName>
        <fullName evidence="7">Flavocytochrome c sulfide dehydrogenase flavin-binding</fullName>
    </submittedName>
</protein>
<evidence type="ECO:0000259" key="5">
    <source>
        <dbReference type="Pfam" id="PF09242"/>
    </source>
</evidence>
<evidence type="ECO:0000259" key="6">
    <source>
        <dbReference type="Pfam" id="PF21706"/>
    </source>
</evidence>
<feature type="domain" description="Flavocytochrome c sulphide dehydrogenase flavin-binding" evidence="5">
    <location>
        <begin position="359"/>
        <end position="429"/>
    </location>
</feature>
<keyword evidence="8" id="KW-1185">Reference proteome</keyword>
<evidence type="ECO:0000313" key="7">
    <source>
        <dbReference type="EMBL" id="EGV17256.1"/>
    </source>
</evidence>
<reference evidence="7 8" key="1">
    <citation type="submission" date="2011-06" db="EMBL/GenBank/DDBJ databases">
        <title>The draft genome of Thiocapsa marina 5811.</title>
        <authorList>
            <consortium name="US DOE Joint Genome Institute (JGI-PGF)"/>
            <person name="Lucas S."/>
            <person name="Han J."/>
            <person name="Cheng J.-F."/>
            <person name="Goodwin L."/>
            <person name="Pitluck S."/>
            <person name="Peters L."/>
            <person name="Land M.L."/>
            <person name="Hauser L."/>
            <person name="Vogl K."/>
            <person name="Liu Z."/>
            <person name="Imhoff J."/>
            <person name="Thiel V."/>
            <person name="Frigaard N.-U."/>
            <person name="Bryant D."/>
            <person name="Woyke T.J."/>
        </authorList>
    </citation>
    <scope>NUCLEOTIDE SEQUENCE [LARGE SCALE GENOMIC DNA]</scope>
    <source>
        <strain evidence="7 8">5811</strain>
    </source>
</reference>
<dbReference type="PANTHER" id="PTHR43755">
    <property type="match status" value="1"/>
</dbReference>
<dbReference type="InterPro" id="IPR019546">
    <property type="entry name" value="TAT_signal_bac_arc"/>
</dbReference>
<dbReference type="EMBL" id="AFWV01000011">
    <property type="protein sequence ID" value="EGV17256.1"/>
    <property type="molecule type" value="Genomic_DNA"/>
</dbReference>
<dbReference type="InterPro" id="IPR052541">
    <property type="entry name" value="SQRD"/>
</dbReference>
<keyword evidence="1" id="KW-0285">Flavoprotein</keyword>
<evidence type="ECO:0000313" key="8">
    <source>
        <dbReference type="Proteomes" id="UP000005459"/>
    </source>
</evidence>
<sequence length="430" mass="45536">MKINRRDFVKVAGAATAVGLVGAPHLAFGATQKVVIVGGGTGGATAAKYIKMADSSIDVTVIEPNKEYITCYLSNEVLGGDRAFDTLKVSYDGLKALGVNVVHDTASGIDAEKKVVKTAGGTEFGYDRCIVAPGVQILYDKVEGYSEEAAQKAPHAWKAGEQTLILRKQLEDMADGGVVVISAPANPFRCPPGPYERASQIAHYFKANKPKSKVIILDSKQAFSKQALFTQAWERLYGFGTDDSLIEWRPGPDAAVSLVKVDEMMVETGFGDEIKADVINIIPPQRAGEIAQTAGLADDSGWCPVEAISFESKLQKGIHVIGDACIAGAMPKSGYAANSQAKVAAAAVVAMLKGEEPGTPSYVNTCYSIVGTDYGISVAGVYRMSADGSTIDSVEGSGGVTPIDAPDWAHAREVQYAYSWYKNIVKDSFG</sequence>
<evidence type="ECO:0000259" key="4">
    <source>
        <dbReference type="Pfam" id="PF07992"/>
    </source>
</evidence>
<dbReference type="Pfam" id="PF21706">
    <property type="entry name" value="FCSD_central"/>
    <property type="match status" value="1"/>
</dbReference>
<evidence type="ECO:0000256" key="1">
    <source>
        <dbReference type="ARBA" id="ARBA00022630"/>
    </source>
</evidence>
<dbReference type="OrthoDB" id="9802771at2"/>
<keyword evidence="2" id="KW-0732">Signal</keyword>
<dbReference type="eggNOG" id="COG0446">
    <property type="taxonomic scope" value="Bacteria"/>
</dbReference>
<organism evidence="7 8">
    <name type="scientific">Thiocapsa marina 5811</name>
    <dbReference type="NCBI Taxonomy" id="768671"/>
    <lineage>
        <taxon>Bacteria</taxon>
        <taxon>Pseudomonadati</taxon>
        <taxon>Pseudomonadota</taxon>
        <taxon>Gammaproteobacteria</taxon>
        <taxon>Chromatiales</taxon>
        <taxon>Chromatiaceae</taxon>
        <taxon>Thiocapsa</taxon>
    </lineage>
</organism>
<dbReference type="SUPFAM" id="SSF55424">
    <property type="entry name" value="FAD/NAD-linked reductases, dimerisation (C-terminal) domain"/>
    <property type="match status" value="1"/>
</dbReference>
<dbReference type="InterPro" id="IPR037092">
    <property type="entry name" value="FlavoCytC_S_DH_flav-bd_sf"/>
</dbReference>
<dbReference type="STRING" id="768671.ThimaDRAFT_3288"/>